<dbReference type="GO" id="GO:0140358">
    <property type="term" value="F:P-type transmembrane transporter activity"/>
    <property type="evidence" value="ECO:0007669"/>
    <property type="project" value="InterPro"/>
</dbReference>
<keyword evidence="4" id="KW-0547">Nucleotide-binding</keyword>
<comment type="caution">
    <text evidence="12">The sequence shown here is derived from an EMBL/GenBank/DDBJ whole genome shotgun (WGS) entry which is preliminary data.</text>
</comment>
<dbReference type="InterPro" id="IPR044492">
    <property type="entry name" value="P_typ_ATPase_HD_dom"/>
</dbReference>
<feature type="transmembrane region" description="Helical" evidence="10">
    <location>
        <begin position="21"/>
        <end position="42"/>
    </location>
</feature>
<feature type="transmembrane region" description="Helical" evidence="10">
    <location>
        <begin position="1236"/>
        <end position="1255"/>
    </location>
</feature>
<dbReference type="InterPro" id="IPR023299">
    <property type="entry name" value="ATPase_P-typ_cyto_dom_N"/>
</dbReference>
<dbReference type="VEuPathDB" id="CryptoDB:cubi_00647"/>
<dbReference type="RefSeq" id="XP_028873458.1">
    <property type="nucleotide sequence ID" value="XM_029017660.1"/>
</dbReference>
<keyword evidence="2 10" id="KW-0812">Transmembrane</keyword>
<dbReference type="GO" id="GO:0016020">
    <property type="term" value="C:membrane"/>
    <property type="evidence" value="ECO:0007669"/>
    <property type="project" value="UniProtKB-SubCell"/>
</dbReference>
<feature type="transmembrane region" description="Helical" evidence="10">
    <location>
        <begin position="62"/>
        <end position="80"/>
    </location>
</feature>
<feature type="transmembrane region" description="Helical" evidence="10">
    <location>
        <begin position="1038"/>
        <end position="1058"/>
    </location>
</feature>
<feature type="transmembrane region" description="Helical" evidence="10">
    <location>
        <begin position="1178"/>
        <end position="1197"/>
    </location>
</feature>
<dbReference type="PRINTS" id="PR00119">
    <property type="entry name" value="CATATPASE"/>
</dbReference>
<feature type="transmembrane region" description="Helical" evidence="10">
    <location>
        <begin position="1267"/>
        <end position="1287"/>
    </location>
</feature>
<dbReference type="Proteomes" id="UP000186176">
    <property type="component" value="Unassembled WGS sequence"/>
</dbReference>
<feature type="transmembrane region" description="Helical" evidence="10">
    <location>
        <begin position="1070"/>
        <end position="1092"/>
    </location>
</feature>
<keyword evidence="6" id="KW-0460">Magnesium</keyword>
<dbReference type="SFLD" id="SFLDF00027">
    <property type="entry name" value="p-type_atpase"/>
    <property type="match status" value="1"/>
</dbReference>
<keyword evidence="7" id="KW-1278">Translocase</keyword>
<dbReference type="PANTHER" id="PTHR45630">
    <property type="entry name" value="CATION-TRANSPORTING ATPASE-RELATED"/>
    <property type="match status" value="1"/>
</dbReference>
<reference evidence="12 13" key="1">
    <citation type="submission" date="2016-10" db="EMBL/GenBank/DDBJ databases">
        <title>Reductive evolution of mitochondrial metabolism and differential evolution of invasion-related proteins in Cryptosporidium.</title>
        <authorList>
            <person name="Liu S."/>
            <person name="Roellig D.M."/>
            <person name="Guo Y."/>
            <person name="Li N."/>
            <person name="Frace M.A."/>
            <person name="Tang K."/>
            <person name="Zhang L."/>
            <person name="Feng Y."/>
            <person name="Xiao L."/>
        </authorList>
    </citation>
    <scope>NUCLEOTIDE SEQUENCE [LARGE SCALE GENOMIC DNA]</scope>
    <source>
        <strain evidence="12">39726</strain>
    </source>
</reference>
<dbReference type="SUPFAM" id="SSF56784">
    <property type="entry name" value="HAD-like"/>
    <property type="match status" value="1"/>
</dbReference>
<evidence type="ECO:0000256" key="5">
    <source>
        <dbReference type="ARBA" id="ARBA00022840"/>
    </source>
</evidence>
<keyword evidence="8 10" id="KW-1133">Transmembrane helix</keyword>
<name>A0A1J4MCY6_9CRYT</name>
<evidence type="ECO:0000256" key="4">
    <source>
        <dbReference type="ARBA" id="ARBA00022741"/>
    </source>
</evidence>
<evidence type="ECO:0000256" key="8">
    <source>
        <dbReference type="ARBA" id="ARBA00022989"/>
    </source>
</evidence>
<feature type="transmembrane region" description="Helical" evidence="10">
    <location>
        <begin position="1335"/>
        <end position="1353"/>
    </location>
</feature>
<evidence type="ECO:0000256" key="3">
    <source>
        <dbReference type="ARBA" id="ARBA00022723"/>
    </source>
</evidence>
<dbReference type="SFLD" id="SFLDS00003">
    <property type="entry name" value="Haloacid_Dehalogenase"/>
    <property type="match status" value="1"/>
</dbReference>
<evidence type="ECO:0000256" key="9">
    <source>
        <dbReference type="ARBA" id="ARBA00023136"/>
    </source>
</evidence>
<keyword evidence="3" id="KW-0479">Metal-binding</keyword>
<evidence type="ECO:0000256" key="6">
    <source>
        <dbReference type="ARBA" id="ARBA00022842"/>
    </source>
</evidence>
<proteinExistence type="predicted"/>
<evidence type="ECO:0000256" key="1">
    <source>
        <dbReference type="ARBA" id="ARBA00004141"/>
    </source>
</evidence>
<dbReference type="OrthoDB" id="48943at2759"/>
<dbReference type="Pfam" id="PF00122">
    <property type="entry name" value="E1-E2_ATPase"/>
    <property type="match status" value="1"/>
</dbReference>
<evidence type="ECO:0000313" key="12">
    <source>
        <dbReference type="EMBL" id="OII71839.1"/>
    </source>
</evidence>
<dbReference type="GO" id="GO:0005524">
    <property type="term" value="F:ATP binding"/>
    <property type="evidence" value="ECO:0007669"/>
    <property type="project" value="UniProtKB-KW"/>
</dbReference>
<dbReference type="InterPro" id="IPR008250">
    <property type="entry name" value="ATPase_P-typ_transduc_dom_A_sf"/>
</dbReference>
<feature type="transmembrane region" description="Helical" evidence="10">
    <location>
        <begin position="505"/>
        <end position="528"/>
    </location>
</feature>
<accession>A0A1J4MCY6</accession>
<keyword evidence="5" id="KW-0067">ATP-binding</keyword>
<dbReference type="InterPro" id="IPR036412">
    <property type="entry name" value="HAD-like_sf"/>
</dbReference>
<dbReference type="SUPFAM" id="SSF81653">
    <property type="entry name" value="Calcium ATPase, transduction domain A"/>
    <property type="match status" value="1"/>
</dbReference>
<dbReference type="InterPro" id="IPR018303">
    <property type="entry name" value="ATPase_P-typ_P_site"/>
</dbReference>
<keyword evidence="13" id="KW-1185">Reference proteome</keyword>
<evidence type="ECO:0000256" key="7">
    <source>
        <dbReference type="ARBA" id="ARBA00022967"/>
    </source>
</evidence>
<dbReference type="SUPFAM" id="SSF81660">
    <property type="entry name" value="Metal cation-transporting ATPase, ATP-binding domain N"/>
    <property type="match status" value="1"/>
</dbReference>
<dbReference type="Gene3D" id="3.40.50.1000">
    <property type="entry name" value="HAD superfamily/HAD-like"/>
    <property type="match status" value="1"/>
</dbReference>
<feature type="domain" description="P-type ATPase A" evidence="11">
    <location>
        <begin position="320"/>
        <end position="417"/>
    </location>
</feature>
<gene>
    <name evidence="12" type="ORF">cubi_00647</name>
</gene>
<protein>
    <submittedName>
        <fullName evidence="12">Cation transporter</fullName>
    </submittedName>
</protein>
<organism evidence="12 13">
    <name type="scientific">Cryptosporidium ubiquitum</name>
    <dbReference type="NCBI Taxonomy" id="857276"/>
    <lineage>
        <taxon>Eukaryota</taxon>
        <taxon>Sar</taxon>
        <taxon>Alveolata</taxon>
        <taxon>Apicomplexa</taxon>
        <taxon>Conoidasida</taxon>
        <taxon>Coccidia</taxon>
        <taxon>Eucoccidiorida</taxon>
        <taxon>Eimeriorina</taxon>
        <taxon>Cryptosporidiidae</taxon>
        <taxon>Cryptosporidium</taxon>
    </lineage>
</organism>
<evidence type="ECO:0000313" key="13">
    <source>
        <dbReference type="Proteomes" id="UP000186176"/>
    </source>
</evidence>
<evidence type="ECO:0000259" key="11">
    <source>
        <dbReference type="Pfam" id="PF00122"/>
    </source>
</evidence>
<dbReference type="SFLD" id="SFLDG00002">
    <property type="entry name" value="C1.7:_P-type_atpase_like"/>
    <property type="match status" value="1"/>
</dbReference>
<sequence>MGSIQIFGLKKSFYGESLKQIETFFLIIYPFTFHISVVSITFYNSYTETFDSPSNWHESVKIYARSLLTIIFCIVFLKSLKIVHGSFEQAFLIPSDLSECKYVSICFPGSCRFSPNNFWYKLFGKYYSCILEKFPITQLCHITERSEPIDFFGTKVNRYFEHYREKYWWYKDEFVWSREILSRKATENFTGENSEFLKLSGQVIESFGNHEKDKILELVGSNSLGSSPISLLKLIFSEFASLINIIRIMTLLDAIFYSFIVWPFCWSIITFYTIFWSILKYRRNYIETEKLLTRHDWDIFRYLTGPYKPYSYSGACSSFVFSRELSPGTVIFIDKAMRIPADLLLLNGNVIVDESCLTGEATPQCKTGEIKLVPSEFSSDCERLSNSKHLFAGSQVLEILSTGITLAMVTKTGSATLGGAFILSNSNTHPVYGLEEGCSLSLTSKSRNGSVTKPISMLGRNHNLSKNICRNWNFFPEPLWILCLLYGAFIALADSYILSFEIGSIFFIVSTIIYVIPFWSTSSMSLYFNNAMEYLNRKHIFTTNPKKLNHLRLVDTICFDKTGTLTLPTFSINNIYIYPFRNNTREYLMQLAMASCNNLVFEKAVPFHLVGRNSNYPSGSSLEKCLYNYSGFCGYKVFTSNSERLFIIPKFNIKTFLDSVIELESNCILEHEKNFDFHQLNYAYSRNSLEYISAVCDAIEITKRYPFDETLRCQSVSVKKYSIESEIFPNLYCIHSKSMVLMKGAVEKIVELTKNAEGCNDETNFGDWSNDILKSQVAGSYILGYCYKVVNEQVSSKNKTSFNCHLSSSFIPLGLAQIHSPIRPEAEFIIKLLRNGNFHCPIITGDNVNSAIVVAKELGIISNHHVSCYVDSDQNLVWEIANSKREIKFSLNKKKKISLFDIVPTEIIQDKFQIALSSNAFKLFIEILNLQTIDNCKPKTSDEFNNLNIFSKIINNTLIFARFTPELKSKAIELLESLGMTVLMVGDGPNDVIALQKANSGLLLTDSIKLNGLIAPFISKIFPDGLHSVCRLIIESRGVIFTLVSMYQHIILLGIFFVTCKTFLLWQSQAMIPAMAWLFIDIFCTLIPLLLISFSRPKEYQIDNLNTTGNYLSSDIFTDNSLPDTSNSTCINLETKSLNVNCINTNSDKYIPLIENESSFVPNNKQIYNITSYIGNHVFYTTSFSSLIISLFGFIVVSNRLVHFVLPKYGIEHCFKYNLTIPVHLWHIRQDNIEAASSWCYIALQLVNQVWLIWLRSASLVPMKTNILLVLWNITMNLFIFSCIWMEPSQIGCILRINCDDQTSRSLPNSWINLSSPFYGQYNNNIFPKSWRTELTFWCFFFFILNLVVTLVLKNVIFKFGGYKQVEVSNPSKTTRTASPSQRKC</sequence>
<dbReference type="GeneID" id="39977439"/>
<evidence type="ECO:0000256" key="10">
    <source>
        <dbReference type="SAM" id="Phobius"/>
    </source>
</evidence>
<feature type="transmembrane region" description="Helical" evidence="10">
    <location>
        <begin position="479"/>
        <end position="499"/>
    </location>
</feature>
<dbReference type="Gene3D" id="2.70.150.10">
    <property type="entry name" value="Calcium-transporting ATPase, cytoplasmic transduction domain A"/>
    <property type="match status" value="1"/>
</dbReference>
<comment type="subcellular location">
    <subcellularLocation>
        <location evidence="1">Membrane</location>
        <topology evidence="1">Multi-pass membrane protein</topology>
    </subcellularLocation>
</comment>
<dbReference type="Gene3D" id="3.40.1110.10">
    <property type="entry name" value="Calcium-transporting ATPase, cytoplasmic domain N"/>
    <property type="match status" value="1"/>
</dbReference>
<dbReference type="InterPro" id="IPR006544">
    <property type="entry name" value="P-type_TPase_V"/>
</dbReference>
<dbReference type="GO" id="GO:0019829">
    <property type="term" value="F:ATPase-coupled monoatomic cation transmembrane transporter activity"/>
    <property type="evidence" value="ECO:0007669"/>
    <property type="project" value="TreeGrafter"/>
</dbReference>
<evidence type="ECO:0000256" key="2">
    <source>
        <dbReference type="ARBA" id="ARBA00022692"/>
    </source>
</evidence>
<dbReference type="InterPro" id="IPR059000">
    <property type="entry name" value="ATPase_P-type_domA"/>
</dbReference>
<keyword evidence="9 10" id="KW-0472">Membrane</keyword>
<dbReference type="InterPro" id="IPR023214">
    <property type="entry name" value="HAD_sf"/>
</dbReference>
<dbReference type="InterPro" id="IPR023298">
    <property type="entry name" value="ATPase_P-typ_TM_dom_sf"/>
</dbReference>
<dbReference type="SUPFAM" id="SSF81665">
    <property type="entry name" value="Calcium ATPase, transmembrane domain M"/>
    <property type="match status" value="1"/>
</dbReference>
<feature type="transmembrane region" description="Helical" evidence="10">
    <location>
        <begin position="255"/>
        <end position="279"/>
    </location>
</feature>
<dbReference type="EMBL" id="LRBP01000027">
    <property type="protein sequence ID" value="OII71839.1"/>
    <property type="molecule type" value="Genomic_DNA"/>
</dbReference>
<dbReference type="PROSITE" id="PS00154">
    <property type="entry name" value="ATPASE_E1_E2"/>
    <property type="match status" value="1"/>
</dbReference>
<dbReference type="GO" id="GO:0046872">
    <property type="term" value="F:metal ion binding"/>
    <property type="evidence" value="ECO:0007669"/>
    <property type="project" value="UniProtKB-KW"/>
</dbReference>